<proteinExistence type="predicted"/>
<evidence type="ECO:0000256" key="1">
    <source>
        <dbReference type="SAM" id="Phobius"/>
    </source>
</evidence>
<gene>
    <name evidence="2" type="ORF">FYJ80_10310</name>
</gene>
<accession>A0A7X2PE30</accession>
<dbReference type="RefSeq" id="WP_154426655.1">
    <property type="nucleotide sequence ID" value="NZ_JAQYPZ010000069.1"/>
</dbReference>
<dbReference type="EMBL" id="VUNN01000028">
    <property type="protein sequence ID" value="MSU07153.1"/>
    <property type="molecule type" value="Genomic_DNA"/>
</dbReference>
<name>A0A7X2PE30_9SPIO</name>
<protein>
    <submittedName>
        <fullName evidence="2">Uncharacterized protein</fullName>
    </submittedName>
</protein>
<keyword evidence="3" id="KW-1185">Reference proteome</keyword>
<keyword evidence="1" id="KW-1133">Transmembrane helix</keyword>
<evidence type="ECO:0000313" key="2">
    <source>
        <dbReference type="EMBL" id="MSU07153.1"/>
    </source>
</evidence>
<keyword evidence="1" id="KW-0812">Transmembrane</keyword>
<feature type="transmembrane region" description="Helical" evidence="1">
    <location>
        <begin position="27"/>
        <end position="44"/>
    </location>
</feature>
<keyword evidence="1" id="KW-0472">Membrane</keyword>
<sequence length="160" mass="18860">MKKLLLFLMPVMLFIIVFIPIKNNLIYWSLYIVLFALFFLFYKLDTTVKQKDLEDFLKGRPYWSIKAGYIKINNKTPDIYNGLLVICDDKLIFVKRGSGKKRVETLIERDISEISTYTIGRVDDYHEGITFTLNNKEELQFSSKSIKNEEEALNRALKWS</sequence>
<feature type="transmembrane region" description="Helical" evidence="1">
    <location>
        <begin position="5"/>
        <end position="21"/>
    </location>
</feature>
<evidence type="ECO:0000313" key="3">
    <source>
        <dbReference type="Proteomes" id="UP000460549"/>
    </source>
</evidence>
<dbReference type="AlphaFoldDB" id="A0A7X2PE30"/>
<reference evidence="2 3" key="1">
    <citation type="submission" date="2019-08" db="EMBL/GenBank/DDBJ databases">
        <title>In-depth cultivation of the pig gut microbiome towards novel bacterial diversity and tailored functional studies.</title>
        <authorList>
            <person name="Wylensek D."/>
            <person name="Hitch T.C.A."/>
            <person name="Clavel T."/>
        </authorList>
    </citation>
    <scope>NUCLEOTIDE SEQUENCE [LARGE SCALE GENOMIC DNA]</scope>
    <source>
        <strain evidence="2 3">NM-380-WT-3C1</strain>
    </source>
</reference>
<organism evidence="2 3">
    <name type="scientific">Bullifex porci</name>
    <dbReference type="NCBI Taxonomy" id="2606638"/>
    <lineage>
        <taxon>Bacteria</taxon>
        <taxon>Pseudomonadati</taxon>
        <taxon>Spirochaetota</taxon>
        <taxon>Spirochaetia</taxon>
        <taxon>Spirochaetales</taxon>
        <taxon>Spirochaetaceae</taxon>
        <taxon>Bullifex</taxon>
    </lineage>
</organism>
<comment type="caution">
    <text evidence="2">The sequence shown here is derived from an EMBL/GenBank/DDBJ whole genome shotgun (WGS) entry which is preliminary data.</text>
</comment>
<dbReference type="Proteomes" id="UP000460549">
    <property type="component" value="Unassembled WGS sequence"/>
</dbReference>